<feature type="domain" description="Thioredoxin" evidence="2">
    <location>
        <begin position="25"/>
        <end position="175"/>
    </location>
</feature>
<accession>A0A3B1AXG9</accession>
<dbReference type="Pfam" id="PF13098">
    <property type="entry name" value="Thioredoxin_2"/>
    <property type="match status" value="2"/>
</dbReference>
<dbReference type="Gene3D" id="3.40.30.10">
    <property type="entry name" value="Glutaredoxin"/>
    <property type="match status" value="2"/>
</dbReference>
<proteinExistence type="predicted"/>
<dbReference type="InterPro" id="IPR012336">
    <property type="entry name" value="Thioredoxin-like_fold"/>
</dbReference>
<gene>
    <name evidence="3" type="ORF">MNBD_GAMMA25-2415</name>
</gene>
<dbReference type="SUPFAM" id="SSF52833">
    <property type="entry name" value="Thioredoxin-like"/>
    <property type="match status" value="2"/>
</dbReference>
<protein>
    <submittedName>
        <fullName evidence="3">Thioredoxin SoxW</fullName>
    </submittedName>
</protein>
<evidence type="ECO:0000313" key="3">
    <source>
        <dbReference type="EMBL" id="VAX10739.1"/>
    </source>
</evidence>
<evidence type="ECO:0000256" key="1">
    <source>
        <dbReference type="ARBA" id="ARBA00022729"/>
    </source>
</evidence>
<dbReference type="EMBL" id="UOFY01000054">
    <property type="protein sequence ID" value="VAX10739.1"/>
    <property type="molecule type" value="Genomic_DNA"/>
</dbReference>
<dbReference type="AlphaFoldDB" id="A0A3B1AXG9"/>
<evidence type="ECO:0000259" key="2">
    <source>
        <dbReference type="PROSITE" id="PS51352"/>
    </source>
</evidence>
<reference evidence="3" key="1">
    <citation type="submission" date="2018-06" db="EMBL/GenBank/DDBJ databases">
        <authorList>
            <person name="Zhirakovskaya E."/>
        </authorList>
    </citation>
    <scope>NUCLEOTIDE SEQUENCE</scope>
</reference>
<dbReference type="PANTHER" id="PTHR15337:SF11">
    <property type="entry name" value="THIOREDOXIN DOMAIN-CONTAINING PROTEIN"/>
    <property type="match status" value="1"/>
</dbReference>
<dbReference type="InterPro" id="IPR036249">
    <property type="entry name" value="Thioredoxin-like_sf"/>
</dbReference>
<dbReference type="InterPro" id="IPR051099">
    <property type="entry name" value="AGR/TXD"/>
</dbReference>
<sequence>MLVKLPFLLFILYLSFTALVASAVENVTQASPEVTMEAGLVNPGYIEKPVWFKNSFLDIRDDIEEASANGRRVMLYFYQDGCPYCAKLIQDNFTRPRIVAKTKKYFDVVSINMWGDREVTDLAGKVVSEKAFAKSARVMFTPTLLLLTEKAQVALRINGYFAPGKFEAALDYAGQKMETKLTFRDYLQKVAAKPASNTLHEEDFFLRPPYDLKVLNQSGKPLLVLFEQKECSDCDQLHGDIFRREQTRAQLRRFNVVRLDMEAETAVIDFSGKKTTARALAASVQLQYIPGMLFYDGKAEVIRTEAWLKSFHIQSVMDYVASGAYKTESEFQRYISERAARLEAEGVHVDIWK</sequence>
<dbReference type="PANTHER" id="PTHR15337">
    <property type="entry name" value="ANTERIOR GRADIENT PROTEIN-RELATED"/>
    <property type="match status" value="1"/>
</dbReference>
<name>A0A3B1AXG9_9ZZZZ</name>
<dbReference type="PROSITE" id="PS51352">
    <property type="entry name" value="THIOREDOXIN_2"/>
    <property type="match status" value="1"/>
</dbReference>
<keyword evidence="1" id="KW-0732">Signal</keyword>
<dbReference type="InterPro" id="IPR013766">
    <property type="entry name" value="Thioredoxin_domain"/>
</dbReference>
<organism evidence="3">
    <name type="scientific">hydrothermal vent metagenome</name>
    <dbReference type="NCBI Taxonomy" id="652676"/>
    <lineage>
        <taxon>unclassified sequences</taxon>
        <taxon>metagenomes</taxon>
        <taxon>ecological metagenomes</taxon>
    </lineage>
</organism>